<feature type="compositionally biased region" description="Basic and acidic residues" evidence="1">
    <location>
        <begin position="159"/>
        <end position="177"/>
    </location>
</feature>
<evidence type="ECO:0000256" key="1">
    <source>
        <dbReference type="SAM" id="MobiDB-lite"/>
    </source>
</evidence>
<organism evidence="2 3">
    <name type="scientific">Septoria linicola</name>
    <dbReference type="NCBI Taxonomy" id="215465"/>
    <lineage>
        <taxon>Eukaryota</taxon>
        <taxon>Fungi</taxon>
        <taxon>Dikarya</taxon>
        <taxon>Ascomycota</taxon>
        <taxon>Pezizomycotina</taxon>
        <taxon>Dothideomycetes</taxon>
        <taxon>Dothideomycetidae</taxon>
        <taxon>Mycosphaerellales</taxon>
        <taxon>Mycosphaerellaceae</taxon>
        <taxon>Septoria</taxon>
    </lineage>
</organism>
<protein>
    <submittedName>
        <fullName evidence="2">Uncharacterized protein</fullName>
    </submittedName>
</protein>
<gene>
    <name evidence="2" type="ORF">Slin15195_G130020</name>
</gene>
<feature type="compositionally biased region" description="Acidic residues" evidence="1">
    <location>
        <begin position="102"/>
        <end position="118"/>
    </location>
</feature>
<dbReference type="EMBL" id="CP099431">
    <property type="protein sequence ID" value="USW59683.1"/>
    <property type="molecule type" value="Genomic_DNA"/>
</dbReference>
<accession>A0A9Q9B969</accession>
<feature type="compositionally biased region" description="Basic residues" evidence="1">
    <location>
        <begin position="70"/>
        <end position="79"/>
    </location>
</feature>
<feature type="region of interest" description="Disordered" evidence="1">
    <location>
        <begin position="55"/>
        <end position="203"/>
    </location>
</feature>
<dbReference type="Proteomes" id="UP001056384">
    <property type="component" value="Chromosome 14"/>
</dbReference>
<reference evidence="2" key="1">
    <citation type="submission" date="2022-06" db="EMBL/GenBank/DDBJ databases">
        <title>Complete genome sequences of two strains of the flax pathogen Septoria linicola.</title>
        <authorList>
            <person name="Lapalu N."/>
            <person name="Simon A."/>
            <person name="Demenou B."/>
            <person name="Paumier D."/>
            <person name="Guillot M.-P."/>
            <person name="Gout L."/>
            <person name="Valade R."/>
        </authorList>
    </citation>
    <scope>NUCLEOTIDE SEQUENCE</scope>
    <source>
        <strain evidence="2">SE15195</strain>
    </source>
</reference>
<dbReference type="AlphaFoldDB" id="A0A9Q9B969"/>
<evidence type="ECO:0000313" key="3">
    <source>
        <dbReference type="Proteomes" id="UP001056384"/>
    </source>
</evidence>
<sequence>MQFFTRSFTTGQRRALPKLPHLKRIRSNPGARAAADADQARAFHAADVQLRRRIREEPLKRSEAVSFQIRRPRRSRRRGSSGSSKRCQSFLSHLKLEPAEIQSDDGSEGEAEGEDFGGEDGGAACGAESGHAAPAKPADNSFQANAGFPADEEVPEFLSHLKPEPAETRLEHGSKNEAEEEGFGSEDGGAAWGNEFQTDRCGGRVAQAMPLDALTG</sequence>
<name>A0A9Q9B969_9PEZI</name>
<keyword evidence="3" id="KW-1185">Reference proteome</keyword>
<evidence type="ECO:0000313" key="2">
    <source>
        <dbReference type="EMBL" id="USW59683.1"/>
    </source>
</evidence>
<proteinExistence type="predicted"/>